<dbReference type="EMBL" id="KV425552">
    <property type="protein sequence ID" value="KZT30076.1"/>
    <property type="molecule type" value="Genomic_DNA"/>
</dbReference>
<reference evidence="2 3" key="1">
    <citation type="journal article" date="2016" name="Mol. Biol. Evol.">
        <title>Comparative Genomics of Early-Diverging Mushroom-Forming Fungi Provides Insights into the Origins of Lignocellulose Decay Capabilities.</title>
        <authorList>
            <person name="Nagy L.G."/>
            <person name="Riley R."/>
            <person name="Tritt A."/>
            <person name="Adam C."/>
            <person name="Daum C."/>
            <person name="Floudas D."/>
            <person name="Sun H."/>
            <person name="Yadav J.S."/>
            <person name="Pangilinan J."/>
            <person name="Larsson K.H."/>
            <person name="Matsuura K."/>
            <person name="Barry K."/>
            <person name="Labutti K."/>
            <person name="Kuo R."/>
            <person name="Ohm R.A."/>
            <person name="Bhattacharya S.S."/>
            <person name="Shirouzu T."/>
            <person name="Yoshinaga Y."/>
            <person name="Martin F.M."/>
            <person name="Grigoriev I.V."/>
            <person name="Hibbett D.S."/>
        </authorList>
    </citation>
    <scope>NUCLEOTIDE SEQUENCE [LARGE SCALE GENOMIC DNA]</scope>
    <source>
        <strain evidence="2 3">HHB14362 ss-1</strain>
    </source>
</reference>
<sequence length="261" mass="29328">MFGELPYELVLDILRGLSAKDLVNVRRTCKELYLITEDPSLWSYVLSEILGYPLPYTVRIDPCLWPEPLRKRVLIASRVDDAWHDRNIMPRHVQFIPSASGLKDVVLLPGGQWLVSLLQDGTLELQSVHGIAPMFRLATHMNPAEMTCQGSSVHISPVQDIYVIYSFTTRVTIYRVNVNDSAIPIELVDEVQSTALPGLPYTGRVFAGGNLIAMLCSDARGRTQLHIRSISASRDDTILQTQMTVVLDSEDSIVRTYFISR</sequence>
<organism evidence="2 3">
    <name type="scientific">Neolentinus lepideus HHB14362 ss-1</name>
    <dbReference type="NCBI Taxonomy" id="1314782"/>
    <lineage>
        <taxon>Eukaryota</taxon>
        <taxon>Fungi</taxon>
        <taxon>Dikarya</taxon>
        <taxon>Basidiomycota</taxon>
        <taxon>Agaricomycotina</taxon>
        <taxon>Agaricomycetes</taxon>
        <taxon>Gloeophyllales</taxon>
        <taxon>Gloeophyllaceae</taxon>
        <taxon>Neolentinus</taxon>
    </lineage>
</organism>
<keyword evidence="3" id="KW-1185">Reference proteome</keyword>
<dbReference type="SMART" id="SM00256">
    <property type="entry name" value="FBOX"/>
    <property type="match status" value="1"/>
</dbReference>
<evidence type="ECO:0000259" key="1">
    <source>
        <dbReference type="PROSITE" id="PS50181"/>
    </source>
</evidence>
<name>A0A165VRG7_9AGAM</name>
<dbReference type="InterPro" id="IPR036047">
    <property type="entry name" value="F-box-like_dom_sf"/>
</dbReference>
<dbReference type="SUPFAM" id="SSF82171">
    <property type="entry name" value="DPP6 N-terminal domain-like"/>
    <property type="match status" value="1"/>
</dbReference>
<dbReference type="PROSITE" id="PS50181">
    <property type="entry name" value="FBOX"/>
    <property type="match status" value="1"/>
</dbReference>
<evidence type="ECO:0000313" key="3">
    <source>
        <dbReference type="Proteomes" id="UP000076761"/>
    </source>
</evidence>
<dbReference type="SUPFAM" id="SSF81383">
    <property type="entry name" value="F-box domain"/>
    <property type="match status" value="1"/>
</dbReference>
<protein>
    <recommendedName>
        <fullName evidence="1">F-box domain-containing protein</fullName>
    </recommendedName>
</protein>
<dbReference type="AlphaFoldDB" id="A0A165VRG7"/>
<proteinExistence type="predicted"/>
<dbReference type="Proteomes" id="UP000076761">
    <property type="component" value="Unassembled WGS sequence"/>
</dbReference>
<evidence type="ECO:0000313" key="2">
    <source>
        <dbReference type="EMBL" id="KZT30076.1"/>
    </source>
</evidence>
<dbReference type="InterPro" id="IPR001810">
    <property type="entry name" value="F-box_dom"/>
</dbReference>
<accession>A0A165VRG7</accession>
<dbReference type="Gene3D" id="1.20.1280.50">
    <property type="match status" value="1"/>
</dbReference>
<gene>
    <name evidence="2" type="ORF">NEOLEDRAFT_305626</name>
</gene>
<feature type="domain" description="F-box" evidence="1">
    <location>
        <begin position="1"/>
        <end position="45"/>
    </location>
</feature>
<dbReference type="InParanoid" id="A0A165VRG7"/>
<dbReference type="Pfam" id="PF12937">
    <property type="entry name" value="F-box-like"/>
    <property type="match status" value="1"/>
</dbReference>
<dbReference type="OrthoDB" id="3268567at2759"/>